<keyword evidence="1" id="KW-0812">Transmembrane</keyword>
<evidence type="ECO:0000256" key="1">
    <source>
        <dbReference type="SAM" id="Phobius"/>
    </source>
</evidence>
<protein>
    <submittedName>
        <fullName evidence="2">DUF2809 domain-containing protein</fullName>
    </submittedName>
</protein>
<sequence>MKSPRLTYLLLSINTIVLGLCSRRYGAWLPGWLAAYAGDTLWALLVFWLLSLGWPRGTAKSRALAALGFSYLIELSQLYHPAWLEAARHSTLGGLLLGHGFLWSDLLCYTVGVLLGYVAGYWLELKALPPIVTR</sequence>
<dbReference type="RefSeq" id="WP_171592441.1">
    <property type="nucleotide sequence ID" value="NZ_CP053538.1"/>
</dbReference>
<feature type="transmembrane region" description="Helical" evidence="1">
    <location>
        <begin position="29"/>
        <end position="51"/>
    </location>
</feature>
<reference evidence="2 3" key="1">
    <citation type="submission" date="2020-05" db="EMBL/GenBank/DDBJ databases">
        <title>Complete genome sequence of Hymenobacter sp. TS19 in Coasted Sand Dune.</title>
        <authorList>
            <person name="Lee J.-H."/>
            <person name="Jung J.-H."/>
            <person name="Jeong S."/>
            <person name="Zhao L."/>
            <person name="Kim M.-K."/>
            <person name="Seo H.-S."/>
            <person name="Lim S."/>
        </authorList>
    </citation>
    <scope>NUCLEOTIDE SEQUENCE [LARGE SCALE GENOMIC DNA]</scope>
    <source>
        <strain evidence="2 3">TS19</strain>
    </source>
</reference>
<dbReference type="Proteomes" id="UP000501623">
    <property type="component" value="Chromosome"/>
</dbReference>
<dbReference type="EMBL" id="CP053538">
    <property type="protein sequence ID" value="QJX48356.1"/>
    <property type="molecule type" value="Genomic_DNA"/>
</dbReference>
<dbReference type="Pfam" id="PF10990">
    <property type="entry name" value="DUF2809"/>
    <property type="match status" value="1"/>
</dbReference>
<keyword evidence="1" id="KW-1133">Transmembrane helix</keyword>
<accession>A0A6M6BJU0</accession>
<gene>
    <name evidence="2" type="ORF">HMJ29_16070</name>
</gene>
<dbReference type="AlphaFoldDB" id="A0A6M6BJU0"/>
<dbReference type="KEGG" id="hts:HMJ29_16070"/>
<keyword evidence="3" id="KW-1185">Reference proteome</keyword>
<evidence type="ECO:0000313" key="3">
    <source>
        <dbReference type="Proteomes" id="UP000501623"/>
    </source>
</evidence>
<name>A0A6M6BJU0_9BACT</name>
<keyword evidence="1" id="KW-0472">Membrane</keyword>
<proteinExistence type="predicted"/>
<evidence type="ECO:0000313" key="2">
    <source>
        <dbReference type="EMBL" id="QJX48356.1"/>
    </source>
</evidence>
<dbReference type="InterPro" id="IPR021257">
    <property type="entry name" value="DUF2809"/>
</dbReference>
<organism evidence="2 3">
    <name type="scientific">Hymenobacter taeanensis</name>
    <dbReference type="NCBI Taxonomy" id="2735321"/>
    <lineage>
        <taxon>Bacteria</taxon>
        <taxon>Pseudomonadati</taxon>
        <taxon>Bacteroidota</taxon>
        <taxon>Cytophagia</taxon>
        <taxon>Cytophagales</taxon>
        <taxon>Hymenobacteraceae</taxon>
        <taxon>Hymenobacter</taxon>
    </lineage>
</organism>
<feature type="transmembrane region" description="Helical" evidence="1">
    <location>
        <begin position="100"/>
        <end position="123"/>
    </location>
</feature>